<evidence type="ECO:0000313" key="1">
    <source>
        <dbReference type="EMBL" id="MFC5391626.1"/>
    </source>
</evidence>
<dbReference type="InterPro" id="IPR005564">
    <property type="entry name" value="Major_capsid_GpE"/>
</dbReference>
<gene>
    <name evidence="1" type="ORF">ACFPPC_03105</name>
</gene>
<dbReference type="EMBL" id="JBHSLV010000007">
    <property type="protein sequence ID" value="MFC5391626.1"/>
    <property type="molecule type" value="Genomic_DNA"/>
</dbReference>
<reference evidence="2" key="1">
    <citation type="journal article" date="2019" name="Int. J. Syst. Evol. Microbiol.">
        <title>The Global Catalogue of Microorganisms (GCM) 10K type strain sequencing project: providing services to taxonomists for standard genome sequencing and annotation.</title>
        <authorList>
            <consortium name="The Broad Institute Genomics Platform"/>
            <consortium name="The Broad Institute Genome Sequencing Center for Infectious Disease"/>
            <person name="Wu L."/>
            <person name="Ma J."/>
        </authorList>
    </citation>
    <scope>NUCLEOTIDE SEQUENCE [LARGE SCALE GENOMIC DNA]</scope>
    <source>
        <strain evidence="2">CGMCC 1.16326</strain>
    </source>
</reference>
<sequence>MEFVFPYDSIHLTNEVNTIPNMYGLMESLNLFPAEPIASTSVLVLFSNDVIRVLPEKARGDAGTPDQTGSNKGVTLQIPHFPGRHNIGPADIQNKAVIVDGRPQPMTVAAATAKKLMLVRKHHAITREYLRINALKGIVKDGDGNTIVDFYQLFGIAPQQVDLVLGTPGTNIIDKVEEIYDTVHDGVVGDTVSGVEVVIGSTLFSKFVQHGKVEKYWLNYQAAQGLANMQRHGQGNDFGRTFEFGNVLFREYKGKVPTKAGMEQLVDKVKGHAYPTGTSETFTTYDGPPHHMDRVNTPGEEIFISEKILDHGEGVELKSQSNALPVCKRPKALVEVISSN</sequence>
<organism evidence="1 2">
    <name type="scientific">Bosea vestrisii</name>
    <dbReference type="NCBI Taxonomy" id="151416"/>
    <lineage>
        <taxon>Bacteria</taxon>
        <taxon>Pseudomonadati</taxon>
        <taxon>Pseudomonadota</taxon>
        <taxon>Alphaproteobacteria</taxon>
        <taxon>Hyphomicrobiales</taxon>
        <taxon>Boseaceae</taxon>
        <taxon>Bosea</taxon>
    </lineage>
</organism>
<dbReference type="Pfam" id="PF03864">
    <property type="entry name" value="Phage_cap_E"/>
    <property type="match status" value="1"/>
</dbReference>
<accession>A0ABW0H3A8</accession>
<protein>
    <submittedName>
        <fullName evidence="1">Major capsid protein</fullName>
    </submittedName>
</protein>
<evidence type="ECO:0000313" key="2">
    <source>
        <dbReference type="Proteomes" id="UP001596104"/>
    </source>
</evidence>
<dbReference type="Proteomes" id="UP001596104">
    <property type="component" value="Unassembled WGS sequence"/>
</dbReference>
<proteinExistence type="predicted"/>
<keyword evidence="2" id="KW-1185">Reference proteome</keyword>
<dbReference type="RefSeq" id="WP_377006429.1">
    <property type="nucleotide sequence ID" value="NZ_JBHSLV010000007.1"/>
</dbReference>
<comment type="caution">
    <text evidence="1">The sequence shown here is derived from an EMBL/GenBank/DDBJ whole genome shotgun (WGS) entry which is preliminary data.</text>
</comment>
<name>A0ABW0H3A8_9HYPH</name>